<dbReference type="STRING" id="216432.CA2559_03260"/>
<proteinExistence type="predicted"/>
<reference evidence="1 2" key="1">
    <citation type="journal article" date="2010" name="J. Bacteriol.">
        <title>The complete genome sequence of Croceibacter atlanticus HTCC2559T.</title>
        <authorList>
            <person name="Oh H.M."/>
            <person name="Kang I."/>
            <person name="Ferriera S."/>
            <person name="Giovannoni S.J."/>
            <person name="Cho J.C."/>
        </authorList>
    </citation>
    <scope>NUCLEOTIDE SEQUENCE [LARGE SCALE GENOMIC DNA]</scope>
    <source>
        <strain evidence="2">ATCC BAA-628 / HTCC2559 / KCTC 12090</strain>
    </source>
</reference>
<protein>
    <submittedName>
        <fullName evidence="1">Putative dehydrogenase</fullName>
    </submittedName>
</protein>
<dbReference type="AlphaFoldDB" id="A3U674"/>
<dbReference type="Pfam" id="PF13450">
    <property type="entry name" value="NAD_binding_8"/>
    <property type="match status" value="1"/>
</dbReference>
<dbReference type="PANTHER" id="PTHR10668:SF105">
    <property type="entry name" value="DEHYDROGENASE-RELATED"/>
    <property type="match status" value="1"/>
</dbReference>
<dbReference type="OrthoDB" id="9778740at2"/>
<dbReference type="Gene3D" id="3.50.50.60">
    <property type="entry name" value="FAD/NAD(P)-binding domain"/>
    <property type="match status" value="1"/>
</dbReference>
<dbReference type="GeneID" id="89452442"/>
<dbReference type="KEGG" id="cat:CA2559_03260"/>
<sequence length="476" mass="51721">MSAYDAVIIGSGPNGLAAGIALSQEGKRVLILEAHKEVGGGTRTAELTLPGFHHDVCSAVHPSGFISPFFKTLPLEKFGLEWIHPEVSVAHPLDNAPAILLKKSIKDTSTQLGQDSNRWVSLFEEFVGASDALFKDTMAPLQIPNNPILLSKFGLKGARSAVSFVNSYFKDEQAKALFAGCAGHSILPFDKMLTSAFAMMFVIQGHVTNWPIVKGGSQNLAKALSGYFVSLGGTITTNTRITNFEQLPIAKAYLFDTDPKQLAAICKAELPKSYLNRLHNYKYGPGIFKVDWALSESIPWKDPNCLKASTVHVGGTFNEIAKSEKDMWEGRHSEKPFLILCQQSEFDATRAPKGQHTGYAYCHVPNGSTKDMTAAIESQIERFAPGFKNIILSRHKTSTKGFQDYNPNYLGGAITGGVSDISQLFTRPVARLNPYSTPNHSIYICSASSPPGGGVHGMCGYYAAKSVLNKKATIKR</sequence>
<keyword evidence="2" id="KW-1185">Reference proteome</keyword>
<dbReference type="Proteomes" id="UP000002297">
    <property type="component" value="Chromosome"/>
</dbReference>
<dbReference type="PRINTS" id="PR00411">
    <property type="entry name" value="PNDRDTASEI"/>
</dbReference>
<dbReference type="Gene3D" id="3.90.660.50">
    <property type="match status" value="1"/>
</dbReference>
<accession>A3U674</accession>
<name>A3U674_CROAH</name>
<dbReference type="HOGENOM" id="CLU_019327_1_1_10"/>
<dbReference type="SUPFAM" id="SSF51905">
    <property type="entry name" value="FAD/NAD(P)-binding domain"/>
    <property type="match status" value="1"/>
</dbReference>
<dbReference type="eggNOG" id="COG1233">
    <property type="taxonomic scope" value="Bacteria"/>
</dbReference>
<dbReference type="RefSeq" id="WP_013186417.1">
    <property type="nucleotide sequence ID" value="NC_014230.1"/>
</dbReference>
<dbReference type="PANTHER" id="PTHR10668">
    <property type="entry name" value="PHYTOENE DEHYDROGENASE"/>
    <property type="match status" value="1"/>
</dbReference>
<organism evidence="1 2">
    <name type="scientific">Croceibacter atlanticus (strain ATCC BAA-628 / JCM 21780 / CIP 108009 / IAM 15332 / KCTC 12090 / HTCC2559)</name>
    <dbReference type="NCBI Taxonomy" id="216432"/>
    <lineage>
        <taxon>Bacteria</taxon>
        <taxon>Pseudomonadati</taxon>
        <taxon>Bacteroidota</taxon>
        <taxon>Flavobacteriia</taxon>
        <taxon>Flavobacteriales</taxon>
        <taxon>Flavobacteriaceae</taxon>
        <taxon>Croceibacter</taxon>
    </lineage>
</organism>
<gene>
    <name evidence="1" type="ordered locus">CA2559_03260</name>
</gene>
<dbReference type="InterPro" id="IPR036188">
    <property type="entry name" value="FAD/NAD-bd_sf"/>
</dbReference>
<evidence type="ECO:0000313" key="2">
    <source>
        <dbReference type="Proteomes" id="UP000002297"/>
    </source>
</evidence>
<evidence type="ECO:0000313" key="1">
    <source>
        <dbReference type="EMBL" id="EAP87741.1"/>
    </source>
</evidence>
<dbReference type="EMBL" id="CP002046">
    <property type="protein sequence ID" value="EAP87741.1"/>
    <property type="molecule type" value="Genomic_DNA"/>
</dbReference>